<feature type="domain" description="Thioredoxin" evidence="9">
    <location>
        <begin position="1"/>
        <end position="109"/>
    </location>
</feature>
<sequence>MGAHTVDVTDATFQSEVLESDKPVLVDFWATWCGPCKMLAPVVDEIARDHGDALTVAKVDVDANPVVARDLQIMAIPSLIVFSGGKPVATMRGVKSKAAILRELAPILDAAG</sequence>
<dbReference type="PANTHER" id="PTHR45663:SF11">
    <property type="entry name" value="GEO12009P1"/>
    <property type="match status" value="1"/>
</dbReference>
<dbReference type="InterPro" id="IPR013766">
    <property type="entry name" value="Thioredoxin_domain"/>
</dbReference>
<evidence type="ECO:0000256" key="5">
    <source>
        <dbReference type="ARBA" id="ARBA00023157"/>
    </source>
</evidence>
<dbReference type="Pfam" id="PF00085">
    <property type="entry name" value="Thioredoxin"/>
    <property type="match status" value="1"/>
</dbReference>
<comment type="similarity">
    <text evidence="2 8">Belongs to the thioredoxin family.</text>
</comment>
<keyword evidence="6" id="KW-0676">Redox-active center</keyword>
<evidence type="ECO:0000313" key="10">
    <source>
        <dbReference type="EMBL" id="GAA3948968.1"/>
    </source>
</evidence>
<accession>A0ABP7NK70</accession>
<dbReference type="InterPro" id="IPR005746">
    <property type="entry name" value="Thioredoxin"/>
</dbReference>
<dbReference type="SUPFAM" id="SSF52833">
    <property type="entry name" value="Thioredoxin-like"/>
    <property type="match status" value="1"/>
</dbReference>
<keyword evidence="11" id="KW-1185">Reference proteome</keyword>
<dbReference type="RefSeq" id="WP_344779859.1">
    <property type="nucleotide sequence ID" value="NZ_BAAAZW010000001.1"/>
</dbReference>
<evidence type="ECO:0000256" key="6">
    <source>
        <dbReference type="ARBA" id="ARBA00023284"/>
    </source>
</evidence>
<evidence type="ECO:0000259" key="9">
    <source>
        <dbReference type="PROSITE" id="PS51352"/>
    </source>
</evidence>
<evidence type="ECO:0000256" key="3">
    <source>
        <dbReference type="ARBA" id="ARBA00022448"/>
    </source>
</evidence>
<comment type="caution">
    <text evidence="10">The sequence shown here is derived from an EMBL/GenBank/DDBJ whole genome shotgun (WGS) entry which is preliminary data.</text>
</comment>
<evidence type="ECO:0000256" key="7">
    <source>
        <dbReference type="NCBIfam" id="TIGR01068"/>
    </source>
</evidence>
<dbReference type="CDD" id="cd02947">
    <property type="entry name" value="TRX_family"/>
    <property type="match status" value="1"/>
</dbReference>
<evidence type="ECO:0000256" key="2">
    <source>
        <dbReference type="ARBA" id="ARBA00008987"/>
    </source>
</evidence>
<evidence type="ECO:0000256" key="8">
    <source>
        <dbReference type="PIRNR" id="PIRNR000077"/>
    </source>
</evidence>
<organism evidence="10 11">
    <name type="scientific">Gordonia caeni</name>
    <dbReference type="NCBI Taxonomy" id="1007097"/>
    <lineage>
        <taxon>Bacteria</taxon>
        <taxon>Bacillati</taxon>
        <taxon>Actinomycetota</taxon>
        <taxon>Actinomycetes</taxon>
        <taxon>Mycobacteriales</taxon>
        <taxon>Gordoniaceae</taxon>
        <taxon>Gordonia</taxon>
    </lineage>
</organism>
<dbReference type="PANTHER" id="PTHR45663">
    <property type="entry name" value="GEO12009P1"/>
    <property type="match status" value="1"/>
</dbReference>
<comment type="function">
    <text evidence="1">Participates in various redox reactions through the reversible oxidation of its active center dithiol to a disulfide and catalyzes dithiol-disulfide exchange reactions.</text>
</comment>
<protein>
    <recommendedName>
        <fullName evidence="7 8">Thioredoxin</fullName>
    </recommendedName>
</protein>
<evidence type="ECO:0000256" key="4">
    <source>
        <dbReference type="ARBA" id="ARBA00022982"/>
    </source>
</evidence>
<keyword evidence="3" id="KW-0813">Transport</keyword>
<keyword evidence="4" id="KW-0249">Electron transport</keyword>
<dbReference type="InterPro" id="IPR036249">
    <property type="entry name" value="Thioredoxin-like_sf"/>
</dbReference>
<reference evidence="11" key="1">
    <citation type="journal article" date="2019" name="Int. J. Syst. Evol. Microbiol.">
        <title>The Global Catalogue of Microorganisms (GCM) 10K type strain sequencing project: providing services to taxonomists for standard genome sequencing and annotation.</title>
        <authorList>
            <consortium name="The Broad Institute Genomics Platform"/>
            <consortium name="The Broad Institute Genome Sequencing Center for Infectious Disease"/>
            <person name="Wu L."/>
            <person name="Ma J."/>
        </authorList>
    </citation>
    <scope>NUCLEOTIDE SEQUENCE [LARGE SCALE GENOMIC DNA]</scope>
    <source>
        <strain evidence="11">JCM 16923</strain>
    </source>
</reference>
<dbReference type="InterPro" id="IPR017937">
    <property type="entry name" value="Thioredoxin_CS"/>
</dbReference>
<dbReference type="Gene3D" id="3.40.30.10">
    <property type="entry name" value="Glutaredoxin"/>
    <property type="match status" value="1"/>
</dbReference>
<evidence type="ECO:0000313" key="11">
    <source>
        <dbReference type="Proteomes" id="UP001418444"/>
    </source>
</evidence>
<keyword evidence="5" id="KW-1015">Disulfide bond</keyword>
<gene>
    <name evidence="10" type="primary">trxA_1</name>
    <name evidence="10" type="ORF">GCM10022231_02970</name>
</gene>
<name>A0ABP7NK70_9ACTN</name>
<dbReference type="Proteomes" id="UP001418444">
    <property type="component" value="Unassembled WGS sequence"/>
</dbReference>
<dbReference type="NCBIfam" id="TIGR01068">
    <property type="entry name" value="thioredoxin"/>
    <property type="match status" value="1"/>
</dbReference>
<dbReference type="PIRSF" id="PIRSF000077">
    <property type="entry name" value="Thioredoxin"/>
    <property type="match status" value="1"/>
</dbReference>
<dbReference type="PROSITE" id="PS51352">
    <property type="entry name" value="THIOREDOXIN_2"/>
    <property type="match status" value="1"/>
</dbReference>
<dbReference type="PROSITE" id="PS00194">
    <property type="entry name" value="THIOREDOXIN_1"/>
    <property type="match status" value="1"/>
</dbReference>
<proteinExistence type="inferred from homology"/>
<dbReference type="PRINTS" id="PR00421">
    <property type="entry name" value="THIOREDOXIN"/>
</dbReference>
<dbReference type="EMBL" id="BAAAZW010000001">
    <property type="protein sequence ID" value="GAA3948968.1"/>
    <property type="molecule type" value="Genomic_DNA"/>
</dbReference>
<evidence type="ECO:0000256" key="1">
    <source>
        <dbReference type="ARBA" id="ARBA00003318"/>
    </source>
</evidence>